<dbReference type="EMBL" id="JABCRE010000002">
    <property type="protein sequence ID" value="NMW30660.1"/>
    <property type="molecule type" value="Genomic_DNA"/>
</dbReference>
<keyword evidence="4" id="KW-1185">Reference proteome</keyword>
<dbReference type="GO" id="GO:0004222">
    <property type="term" value="F:metalloendopeptidase activity"/>
    <property type="evidence" value="ECO:0007669"/>
    <property type="project" value="TreeGrafter"/>
</dbReference>
<dbReference type="PANTHER" id="PTHR21666:SF270">
    <property type="entry name" value="MUREIN HYDROLASE ACTIVATOR ENVC"/>
    <property type="match status" value="1"/>
</dbReference>
<dbReference type="InterPro" id="IPR050570">
    <property type="entry name" value="Cell_wall_metabolism_enzyme"/>
</dbReference>
<dbReference type="InterPro" id="IPR016047">
    <property type="entry name" value="M23ase_b-sheet_dom"/>
</dbReference>
<sequence length="261" mass="28249">MMRFGLKKVALLAAIPLLLAAGNPATETEHTVEEGETLGGIASRANVPAAVIAAANGLVEPYNVRVGQTLQIPRQRVHIVKEGDTGFGIAQRYGVPFQNIAIANGLSEPYTMITGKRLIIPAVMKAVTNPQPARTEPYFRWPHDGKVMLGYSLREDGGGHDGLDFQANLGDMVRASASGTVVFADKEPKRFGRLVVVDHGNGWRTRYGHLDRITVKLGDVVKTGERIGTAGEAGIATRPEVHFEIMKNNKRVDPASKLPQR</sequence>
<dbReference type="SUPFAM" id="SSF51261">
    <property type="entry name" value="Duplicated hybrid motif"/>
    <property type="match status" value="1"/>
</dbReference>
<dbReference type="Proteomes" id="UP000561181">
    <property type="component" value="Unassembled WGS sequence"/>
</dbReference>
<feature type="domain" description="LysM" evidence="2">
    <location>
        <begin position="28"/>
        <end position="72"/>
    </location>
</feature>
<dbReference type="Gene3D" id="2.70.70.10">
    <property type="entry name" value="Glucose Permease (Domain IIA)"/>
    <property type="match status" value="1"/>
</dbReference>
<dbReference type="InterPro" id="IPR036779">
    <property type="entry name" value="LysM_dom_sf"/>
</dbReference>
<dbReference type="RefSeq" id="WP_170009504.1">
    <property type="nucleotide sequence ID" value="NZ_JABCRE010000002.1"/>
</dbReference>
<dbReference type="SUPFAM" id="SSF54106">
    <property type="entry name" value="LysM domain"/>
    <property type="match status" value="1"/>
</dbReference>
<dbReference type="Pfam" id="PF01476">
    <property type="entry name" value="LysM"/>
    <property type="match status" value="2"/>
</dbReference>
<dbReference type="PROSITE" id="PS51782">
    <property type="entry name" value="LYSM"/>
    <property type="match status" value="2"/>
</dbReference>
<dbReference type="CDD" id="cd12797">
    <property type="entry name" value="M23_peptidase"/>
    <property type="match status" value="1"/>
</dbReference>
<feature type="domain" description="LysM" evidence="2">
    <location>
        <begin position="76"/>
        <end position="120"/>
    </location>
</feature>
<proteinExistence type="predicted"/>
<organism evidence="3 4">
    <name type="scientific">Pontixanthobacter rizhaonensis</name>
    <dbReference type="NCBI Taxonomy" id="2730337"/>
    <lineage>
        <taxon>Bacteria</taxon>
        <taxon>Pseudomonadati</taxon>
        <taxon>Pseudomonadota</taxon>
        <taxon>Alphaproteobacteria</taxon>
        <taxon>Sphingomonadales</taxon>
        <taxon>Erythrobacteraceae</taxon>
        <taxon>Pontixanthobacter</taxon>
    </lineage>
</organism>
<dbReference type="SMART" id="SM00257">
    <property type="entry name" value="LysM"/>
    <property type="match status" value="2"/>
</dbReference>
<feature type="signal peptide" evidence="1">
    <location>
        <begin position="1"/>
        <end position="20"/>
    </location>
</feature>
<evidence type="ECO:0000256" key="1">
    <source>
        <dbReference type="SAM" id="SignalP"/>
    </source>
</evidence>
<evidence type="ECO:0000313" key="3">
    <source>
        <dbReference type="EMBL" id="NMW30660.1"/>
    </source>
</evidence>
<dbReference type="CDD" id="cd00118">
    <property type="entry name" value="LysM"/>
    <property type="match status" value="2"/>
</dbReference>
<reference evidence="3 4" key="1">
    <citation type="submission" date="2020-04" db="EMBL/GenBank/DDBJ databases">
        <authorList>
            <person name="Liu A."/>
        </authorList>
    </citation>
    <scope>NUCLEOTIDE SEQUENCE [LARGE SCALE GENOMIC DNA]</scope>
    <source>
        <strain evidence="3 4">RZ02</strain>
    </source>
</reference>
<accession>A0A848QIP1</accession>
<gene>
    <name evidence="3" type="ORF">HKD42_01130</name>
</gene>
<feature type="chain" id="PRO_5032804578" evidence="1">
    <location>
        <begin position="21"/>
        <end position="261"/>
    </location>
</feature>
<dbReference type="PANTHER" id="PTHR21666">
    <property type="entry name" value="PEPTIDASE-RELATED"/>
    <property type="match status" value="1"/>
</dbReference>
<dbReference type="Gene3D" id="3.10.350.10">
    <property type="entry name" value="LysM domain"/>
    <property type="match status" value="2"/>
</dbReference>
<dbReference type="InterPro" id="IPR011055">
    <property type="entry name" value="Dup_hybrid_motif"/>
</dbReference>
<dbReference type="Pfam" id="PF01551">
    <property type="entry name" value="Peptidase_M23"/>
    <property type="match status" value="1"/>
</dbReference>
<comment type="caution">
    <text evidence="3">The sequence shown here is derived from an EMBL/GenBank/DDBJ whole genome shotgun (WGS) entry which is preliminary data.</text>
</comment>
<dbReference type="InterPro" id="IPR018392">
    <property type="entry name" value="LysM"/>
</dbReference>
<protein>
    <submittedName>
        <fullName evidence="3">M23 family metallopeptidase</fullName>
    </submittedName>
</protein>
<name>A0A848QIP1_9SPHN</name>
<keyword evidence="1" id="KW-0732">Signal</keyword>
<evidence type="ECO:0000259" key="2">
    <source>
        <dbReference type="PROSITE" id="PS51782"/>
    </source>
</evidence>
<dbReference type="AlphaFoldDB" id="A0A848QIP1"/>
<evidence type="ECO:0000313" key="4">
    <source>
        <dbReference type="Proteomes" id="UP000561181"/>
    </source>
</evidence>